<protein>
    <recommendedName>
        <fullName evidence="2">Endonuclease/exonuclease/phosphatase domain-containing protein</fullName>
    </recommendedName>
</protein>
<feature type="transmembrane region" description="Helical" evidence="1">
    <location>
        <begin position="206"/>
        <end position="226"/>
    </location>
</feature>
<keyword evidence="4" id="KW-1185">Reference proteome</keyword>
<dbReference type="GO" id="GO:0031012">
    <property type="term" value="C:extracellular matrix"/>
    <property type="evidence" value="ECO:0007669"/>
    <property type="project" value="TreeGrafter"/>
</dbReference>
<dbReference type="EMBL" id="JARAKH010006396">
    <property type="protein sequence ID" value="KAK8371930.1"/>
    <property type="molecule type" value="Genomic_DNA"/>
</dbReference>
<dbReference type="GO" id="GO:0061343">
    <property type="term" value="P:cell adhesion involved in heart morphogenesis"/>
    <property type="evidence" value="ECO:0007669"/>
    <property type="project" value="TreeGrafter"/>
</dbReference>
<dbReference type="GO" id="GO:0003824">
    <property type="term" value="F:catalytic activity"/>
    <property type="evidence" value="ECO:0007669"/>
    <property type="project" value="InterPro"/>
</dbReference>
<dbReference type="GO" id="GO:0007508">
    <property type="term" value="P:larval heart development"/>
    <property type="evidence" value="ECO:0007669"/>
    <property type="project" value="TreeGrafter"/>
</dbReference>
<evidence type="ECO:0000313" key="4">
    <source>
        <dbReference type="Proteomes" id="UP001487740"/>
    </source>
</evidence>
<evidence type="ECO:0000259" key="2">
    <source>
        <dbReference type="Pfam" id="PF14529"/>
    </source>
</evidence>
<dbReference type="AlphaFoldDB" id="A0AAW0S9C5"/>
<dbReference type="Pfam" id="PF14529">
    <property type="entry name" value="Exo_endo_phos_2"/>
    <property type="match status" value="1"/>
</dbReference>
<dbReference type="PANTHER" id="PTHR33395">
    <property type="entry name" value="TRANSCRIPTASE, PUTATIVE-RELATED-RELATED"/>
    <property type="match status" value="1"/>
</dbReference>
<keyword evidence="1" id="KW-0812">Transmembrane</keyword>
<dbReference type="InterPro" id="IPR036691">
    <property type="entry name" value="Endo/exonu/phosph_ase_sf"/>
</dbReference>
<dbReference type="Proteomes" id="UP001487740">
    <property type="component" value="Unassembled WGS sequence"/>
</dbReference>
<name>A0AAW0S9C5_SCYPA</name>
<keyword evidence="1" id="KW-0472">Membrane</keyword>
<dbReference type="Gene3D" id="3.60.10.10">
    <property type="entry name" value="Endonuclease/exonuclease/phosphatase"/>
    <property type="match status" value="1"/>
</dbReference>
<gene>
    <name evidence="3" type="ORF">O3P69_010939</name>
</gene>
<evidence type="ECO:0000256" key="1">
    <source>
        <dbReference type="SAM" id="Phobius"/>
    </source>
</evidence>
<dbReference type="InterPro" id="IPR005135">
    <property type="entry name" value="Endo/exonuclease/phosphatase"/>
</dbReference>
<dbReference type="SUPFAM" id="SSF56219">
    <property type="entry name" value="DNase I-like"/>
    <property type="match status" value="1"/>
</dbReference>
<comment type="caution">
    <text evidence="3">The sequence shown here is derived from an EMBL/GenBank/DDBJ whole genome shotgun (WGS) entry which is preliminary data.</text>
</comment>
<dbReference type="PANTHER" id="PTHR33395:SF22">
    <property type="entry name" value="REVERSE TRANSCRIPTASE DOMAIN-CONTAINING PROTEIN"/>
    <property type="match status" value="1"/>
</dbReference>
<evidence type="ECO:0000313" key="3">
    <source>
        <dbReference type="EMBL" id="KAK8371930.1"/>
    </source>
</evidence>
<accession>A0AAW0S9C5</accession>
<sequence>MATPTPASESPIWGGTINVPRSDCLSVDDPKCLDTPLNFFFINFCNIREISILGDFNIHHQLWLSSPFTDHPGELAYNFAILHDLEQLVQHPTRIPDRLGDTPNILDLFLTSNPSAYAVTLSSPLGSSDHNLISLSCPITPIPPQDPPKRRCLWRFASASWGDLRRYFADFPWNDYCFRVRDPSLCAERITEVIVSGMEAYIPHSFLVLNLLNLGLTQLVLVLYMIERWPTKRY</sequence>
<organism evidence="3 4">
    <name type="scientific">Scylla paramamosain</name>
    <name type="common">Mud crab</name>
    <dbReference type="NCBI Taxonomy" id="85552"/>
    <lineage>
        <taxon>Eukaryota</taxon>
        <taxon>Metazoa</taxon>
        <taxon>Ecdysozoa</taxon>
        <taxon>Arthropoda</taxon>
        <taxon>Crustacea</taxon>
        <taxon>Multicrustacea</taxon>
        <taxon>Malacostraca</taxon>
        <taxon>Eumalacostraca</taxon>
        <taxon>Eucarida</taxon>
        <taxon>Decapoda</taxon>
        <taxon>Pleocyemata</taxon>
        <taxon>Brachyura</taxon>
        <taxon>Eubrachyura</taxon>
        <taxon>Portunoidea</taxon>
        <taxon>Portunidae</taxon>
        <taxon>Portuninae</taxon>
        <taxon>Scylla</taxon>
    </lineage>
</organism>
<proteinExistence type="predicted"/>
<reference evidence="3 4" key="1">
    <citation type="submission" date="2023-03" db="EMBL/GenBank/DDBJ databases">
        <title>High-quality genome of Scylla paramamosain provides insights in environmental adaptation.</title>
        <authorList>
            <person name="Zhang L."/>
        </authorList>
    </citation>
    <scope>NUCLEOTIDE SEQUENCE [LARGE SCALE GENOMIC DNA]</scope>
    <source>
        <strain evidence="3">LZ_2023a</strain>
        <tissue evidence="3">Muscle</tissue>
    </source>
</reference>
<keyword evidence="1" id="KW-1133">Transmembrane helix</keyword>
<feature type="domain" description="Endonuclease/exonuclease/phosphatase" evidence="2">
    <location>
        <begin position="31"/>
        <end position="133"/>
    </location>
</feature>